<organism evidence="1 2">
    <name type="scientific">Mucisphaera calidilacus</name>
    <dbReference type="NCBI Taxonomy" id="2527982"/>
    <lineage>
        <taxon>Bacteria</taxon>
        <taxon>Pseudomonadati</taxon>
        <taxon>Planctomycetota</taxon>
        <taxon>Phycisphaerae</taxon>
        <taxon>Phycisphaerales</taxon>
        <taxon>Phycisphaeraceae</taxon>
        <taxon>Mucisphaera</taxon>
    </lineage>
</organism>
<dbReference type="RefSeq" id="WP_145444213.1">
    <property type="nucleotide sequence ID" value="NZ_CP036280.1"/>
</dbReference>
<evidence type="ECO:0000313" key="2">
    <source>
        <dbReference type="Proteomes" id="UP000320386"/>
    </source>
</evidence>
<dbReference type="EMBL" id="CP036280">
    <property type="protein sequence ID" value="QDU70217.1"/>
    <property type="molecule type" value="Genomic_DNA"/>
</dbReference>
<accession>A0A518BTB8</accession>
<reference evidence="1 2" key="1">
    <citation type="submission" date="2019-02" db="EMBL/GenBank/DDBJ databases">
        <title>Deep-cultivation of Planctomycetes and their phenomic and genomic characterization uncovers novel biology.</title>
        <authorList>
            <person name="Wiegand S."/>
            <person name="Jogler M."/>
            <person name="Boedeker C."/>
            <person name="Pinto D."/>
            <person name="Vollmers J."/>
            <person name="Rivas-Marin E."/>
            <person name="Kohn T."/>
            <person name="Peeters S.H."/>
            <person name="Heuer A."/>
            <person name="Rast P."/>
            <person name="Oberbeckmann S."/>
            <person name="Bunk B."/>
            <person name="Jeske O."/>
            <person name="Meyerdierks A."/>
            <person name="Storesund J.E."/>
            <person name="Kallscheuer N."/>
            <person name="Luecker S."/>
            <person name="Lage O.M."/>
            <person name="Pohl T."/>
            <person name="Merkel B.J."/>
            <person name="Hornburger P."/>
            <person name="Mueller R.-W."/>
            <person name="Bruemmer F."/>
            <person name="Labrenz M."/>
            <person name="Spormann A.M."/>
            <person name="Op den Camp H."/>
            <person name="Overmann J."/>
            <person name="Amann R."/>
            <person name="Jetten M.S.M."/>
            <person name="Mascher T."/>
            <person name="Medema M.H."/>
            <person name="Devos D.P."/>
            <person name="Kaster A.-K."/>
            <person name="Ovreas L."/>
            <person name="Rohde M."/>
            <person name="Galperin M.Y."/>
            <person name="Jogler C."/>
        </authorList>
    </citation>
    <scope>NUCLEOTIDE SEQUENCE [LARGE SCALE GENOMIC DNA]</scope>
    <source>
        <strain evidence="1 2">Pan265</strain>
    </source>
</reference>
<proteinExistence type="predicted"/>
<protein>
    <recommendedName>
        <fullName evidence="3">ClpX-type ZB domain-containing protein</fullName>
    </recommendedName>
</protein>
<sequence>MQRMEDGMVVIACDFTGEDWDGESPMIEGHKGSVISLPALARAVEEATETETAVACTMCLQEREPGMRVWRGDEGIEGREGAAVICWDCIQQADRTFARDPEVEWDRKIAPTKRWR</sequence>
<dbReference type="KEGG" id="mcad:Pan265_00390"/>
<name>A0A518BTB8_9BACT</name>
<dbReference type="OrthoDB" id="3078501at2"/>
<dbReference type="Proteomes" id="UP000320386">
    <property type="component" value="Chromosome"/>
</dbReference>
<evidence type="ECO:0008006" key="3">
    <source>
        <dbReference type="Google" id="ProtNLM"/>
    </source>
</evidence>
<dbReference type="AlphaFoldDB" id="A0A518BTB8"/>
<evidence type="ECO:0000313" key="1">
    <source>
        <dbReference type="EMBL" id="QDU70217.1"/>
    </source>
</evidence>
<keyword evidence="2" id="KW-1185">Reference proteome</keyword>
<gene>
    <name evidence="1" type="ORF">Pan265_00390</name>
</gene>